<dbReference type="RefSeq" id="WP_224044581.1">
    <property type="nucleotide sequence ID" value="NZ_CAJZAH010000011.1"/>
</dbReference>
<evidence type="ECO:0000313" key="2">
    <source>
        <dbReference type="Proteomes" id="UP000721236"/>
    </source>
</evidence>
<gene>
    <name evidence="1" type="ORF">LMG21510_05046</name>
</gene>
<dbReference type="Proteomes" id="UP000721236">
    <property type="component" value="Unassembled WGS sequence"/>
</dbReference>
<dbReference type="EMBL" id="CAJZAH010000011">
    <property type="protein sequence ID" value="CAG9184233.1"/>
    <property type="molecule type" value="Genomic_DNA"/>
</dbReference>
<comment type="caution">
    <text evidence="1">The sequence shown here is derived from an EMBL/GenBank/DDBJ whole genome shotgun (WGS) entry which is preliminary data.</text>
</comment>
<name>A0ABN7ZFP9_9BURK</name>
<protein>
    <submittedName>
        <fullName evidence="1">Uncharacterized protein</fullName>
    </submittedName>
</protein>
<keyword evidence="2" id="KW-1185">Reference proteome</keyword>
<sequence length="138" mass="15821">MNAEKGTGSRLSRERLARVVERLHSWGRWAKSGGGRNGYGQSCLTLEEIRSMPVQAYIPMSPPECEQTHEALRKLPAELHRLAIAWYIDELSKPMVARRLRVSERHVWRLHDSLLSGVDFCLRNPRLKAPPLELLLKS</sequence>
<accession>A0ABN7ZFP9</accession>
<proteinExistence type="predicted"/>
<evidence type="ECO:0000313" key="1">
    <source>
        <dbReference type="EMBL" id="CAG9184233.1"/>
    </source>
</evidence>
<reference evidence="1 2" key="1">
    <citation type="submission" date="2021-08" db="EMBL/GenBank/DDBJ databases">
        <authorList>
            <person name="Peeters C."/>
        </authorList>
    </citation>
    <scope>NUCLEOTIDE SEQUENCE [LARGE SCALE GENOMIC DNA]</scope>
    <source>
        <strain evidence="1 2">LMG 21510</strain>
    </source>
</reference>
<organism evidence="1 2">
    <name type="scientific">Cupriavidus respiraculi</name>
    <dbReference type="NCBI Taxonomy" id="195930"/>
    <lineage>
        <taxon>Bacteria</taxon>
        <taxon>Pseudomonadati</taxon>
        <taxon>Pseudomonadota</taxon>
        <taxon>Betaproteobacteria</taxon>
        <taxon>Burkholderiales</taxon>
        <taxon>Burkholderiaceae</taxon>
        <taxon>Cupriavidus</taxon>
    </lineage>
</organism>